<reference evidence="2" key="1">
    <citation type="journal article" date="2011" name="MBio">
        <title>Novel metabolic attributes of the genus Cyanothece, comprising a group of unicellular nitrogen-fixing Cyanobacteria.</title>
        <authorList>
            <person name="Bandyopadhyay A."/>
            <person name="Elvitigala T."/>
            <person name="Welsh E."/>
            <person name="Stockel J."/>
            <person name="Liberton M."/>
            <person name="Min H."/>
            <person name="Sherman L.A."/>
            <person name="Pakrasi H.B."/>
        </authorList>
    </citation>
    <scope>NUCLEOTIDE SEQUENCE [LARGE SCALE GENOMIC DNA]</scope>
    <source>
        <strain evidence="2">PCC 7822</strain>
        <plasmid evidence="2">Cy782203</plasmid>
    </source>
</reference>
<dbReference type="Proteomes" id="UP000008206">
    <property type="component" value="Plasmid Cy782203"/>
</dbReference>
<dbReference type="HOGENOM" id="CLU_1459022_0_0_3"/>
<dbReference type="Pfam" id="PF10999">
    <property type="entry name" value="DUF2839"/>
    <property type="match status" value="1"/>
</dbReference>
<evidence type="ECO:0000313" key="1">
    <source>
        <dbReference type="EMBL" id="ADN18482.1"/>
    </source>
</evidence>
<keyword evidence="1" id="KW-0614">Plasmid</keyword>
<protein>
    <submittedName>
        <fullName evidence="1">Uncharacterized protein</fullName>
    </submittedName>
</protein>
<keyword evidence="2" id="KW-1185">Reference proteome</keyword>
<evidence type="ECO:0000313" key="2">
    <source>
        <dbReference type="Proteomes" id="UP000008206"/>
    </source>
</evidence>
<dbReference type="EMBL" id="CP002201">
    <property type="protein sequence ID" value="ADN18482.1"/>
    <property type="molecule type" value="Genomic_DNA"/>
</dbReference>
<dbReference type="InterPro" id="IPR021262">
    <property type="entry name" value="DUF2839"/>
</dbReference>
<proteinExistence type="predicted"/>
<organism evidence="1 2">
    <name type="scientific">Gloeothece verrucosa (strain PCC 7822)</name>
    <name type="common">Cyanothece sp. (strain PCC 7822)</name>
    <dbReference type="NCBI Taxonomy" id="497965"/>
    <lineage>
        <taxon>Bacteria</taxon>
        <taxon>Bacillati</taxon>
        <taxon>Cyanobacteriota</taxon>
        <taxon>Cyanophyceae</taxon>
        <taxon>Oscillatoriophycideae</taxon>
        <taxon>Chroococcales</taxon>
        <taxon>Aphanothecaceae</taxon>
        <taxon>Gloeothece</taxon>
        <taxon>Gloeothece verrucosa</taxon>
    </lineage>
</organism>
<sequence>MGEAKRRKKNLGDDYGQKKFSRLHSYQWEKHLLKFFSEYESQSQEFETKFISLNDDEKNLAYFQEYQKWIESYLSFYHPEDREKLGVIILGKFYDELERIQLLRDHDNRITQVAEWVMQVVLVCFYFKKYLSPRMREEYIEPLQPFYEDLILNMTFDENLKSGPNPITLKKLFEEILEIPSPTEL</sequence>
<dbReference type="OrthoDB" id="571584at2"/>
<accession>E0UNF2</accession>
<dbReference type="KEGG" id="cyj:Cyan7822_6831"/>
<name>E0UNF2_GLOV7</name>
<dbReference type="AlphaFoldDB" id="E0UNF2"/>
<geneLocation type="plasmid" evidence="1 2">
    <name>Cy782203</name>
</geneLocation>
<dbReference type="RefSeq" id="WP_013325608.1">
    <property type="nucleotide sequence ID" value="NC_014502.1"/>
</dbReference>
<gene>
    <name evidence="1" type="ordered locus">Cyan7822_6831</name>
</gene>